<feature type="domain" description="Cation efflux protein cytoplasmic" evidence="8">
    <location>
        <begin position="313"/>
        <end position="364"/>
    </location>
</feature>
<feature type="compositionally biased region" description="Basic residues" evidence="6">
    <location>
        <begin position="75"/>
        <end position="85"/>
    </location>
</feature>
<dbReference type="SUPFAM" id="SSF160240">
    <property type="entry name" value="Cation efflux protein cytoplasmic domain-like"/>
    <property type="match status" value="1"/>
</dbReference>
<feature type="transmembrane region" description="Helical" evidence="7">
    <location>
        <begin position="135"/>
        <end position="156"/>
    </location>
</feature>
<feature type="transmembrane region" description="Helical" evidence="7">
    <location>
        <begin position="276"/>
        <end position="296"/>
    </location>
</feature>
<protein>
    <recommendedName>
        <fullName evidence="8">Cation efflux protein cytoplasmic domain-containing protein</fullName>
    </recommendedName>
</protein>
<sequence>MESVMSVRTGTDRMAGPNLHNPQINVPMATLTSTEAVLPTVALAALDNDGQSPSSQASQTTSPFVVDPADPMNFGRHRRDPSKKQIKLAHPEANKRKIHKYYTRQNNPIDQFLGAEDEERAIVEEDVRYKPKIKFAVTVSFFCNCFLFVIQLYAAIATGSLSVRCLLGLRLFATAADAIMYLVTSSVIPTTSRMAARPSVYKYPVGRTRIETLGIILFCALMTSLHPAPVLAKSALMVYCLFYRRFPTVRIFFVDHRNAIVVNIFGLIMSIAGDRFVWYLDPVGAIMIALLILFSWCPTPSSKCGSWSAKNQCRAYLAGQHYYVEIDVVMDEDLSLKITHDVAQSQQRKLEGLANVERAFVHIDYEHAHDPHDEHKPLYEKNRPSWTLKEVLLFRKSGIRRAMESAEQDSANQDSTGRQ</sequence>
<dbReference type="Gene3D" id="3.30.70.1350">
    <property type="entry name" value="Cation efflux protein, cytoplasmic domain"/>
    <property type="match status" value="1"/>
</dbReference>
<evidence type="ECO:0000313" key="9">
    <source>
        <dbReference type="EMBL" id="KAK3682443.1"/>
    </source>
</evidence>
<evidence type="ECO:0000256" key="1">
    <source>
        <dbReference type="ARBA" id="ARBA00004141"/>
    </source>
</evidence>
<feature type="transmembrane region" description="Helical" evidence="7">
    <location>
        <begin position="168"/>
        <end position="189"/>
    </location>
</feature>
<comment type="subcellular location">
    <subcellularLocation>
        <location evidence="1">Membrane</location>
        <topology evidence="1">Multi-pass membrane protein</topology>
    </subcellularLocation>
</comment>
<accession>A0AAE1C829</accession>
<dbReference type="EMBL" id="JAULSO010000005">
    <property type="protein sequence ID" value="KAK3682443.1"/>
    <property type="molecule type" value="Genomic_DNA"/>
</dbReference>
<evidence type="ECO:0000256" key="6">
    <source>
        <dbReference type="SAM" id="MobiDB-lite"/>
    </source>
</evidence>
<keyword evidence="3 7" id="KW-0812">Transmembrane</keyword>
<keyword evidence="2" id="KW-0813">Transport</keyword>
<keyword evidence="4 7" id="KW-1133">Transmembrane helix</keyword>
<dbReference type="SUPFAM" id="SSF161111">
    <property type="entry name" value="Cation efflux protein transmembrane domain-like"/>
    <property type="match status" value="1"/>
</dbReference>
<dbReference type="GO" id="GO:0016020">
    <property type="term" value="C:membrane"/>
    <property type="evidence" value="ECO:0007669"/>
    <property type="project" value="UniProtKB-SubCell"/>
</dbReference>
<dbReference type="PANTHER" id="PTHR43840">
    <property type="entry name" value="MITOCHONDRIAL METAL TRANSPORTER 1-RELATED"/>
    <property type="match status" value="1"/>
</dbReference>
<dbReference type="Pfam" id="PF16916">
    <property type="entry name" value="ZT_dimer"/>
    <property type="match status" value="1"/>
</dbReference>
<reference evidence="9" key="2">
    <citation type="submission" date="2023-06" db="EMBL/GenBank/DDBJ databases">
        <authorList>
            <consortium name="Lawrence Berkeley National Laboratory"/>
            <person name="Haridas S."/>
            <person name="Hensen N."/>
            <person name="Bonometti L."/>
            <person name="Westerberg I."/>
            <person name="Brannstrom I.O."/>
            <person name="Guillou S."/>
            <person name="Cros-Aarteil S."/>
            <person name="Calhoun S."/>
            <person name="Kuo A."/>
            <person name="Mondo S."/>
            <person name="Pangilinan J."/>
            <person name="Riley R."/>
            <person name="Labutti K."/>
            <person name="Andreopoulos B."/>
            <person name="Lipzen A."/>
            <person name="Chen C."/>
            <person name="Yanf M."/>
            <person name="Daum C."/>
            <person name="Ng V."/>
            <person name="Clum A."/>
            <person name="Steindorff A."/>
            <person name="Ohm R."/>
            <person name="Martin F."/>
            <person name="Silar P."/>
            <person name="Natvig D."/>
            <person name="Lalanne C."/>
            <person name="Gautier V."/>
            <person name="Ament-Velasquez S.L."/>
            <person name="Kruys A."/>
            <person name="Hutchinson M.I."/>
            <person name="Powell A.J."/>
            <person name="Barry K."/>
            <person name="Miller A.N."/>
            <person name="Grigoriev I.V."/>
            <person name="Debuchy R."/>
            <person name="Gladieux P."/>
            <person name="Thoren M.H."/>
            <person name="Johannesson H."/>
        </authorList>
    </citation>
    <scope>NUCLEOTIDE SEQUENCE</scope>
    <source>
        <strain evidence="9">CBS 314.62</strain>
    </source>
</reference>
<feature type="compositionally biased region" description="Low complexity" evidence="6">
    <location>
        <begin position="51"/>
        <end position="63"/>
    </location>
</feature>
<organism evidence="9 10">
    <name type="scientific">Podospora appendiculata</name>
    <dbReference type="NCBI Taxonomy" id="314037"/>
    <lineage>
        <taxon>Eukaryota</taxon>
        <taxon>Fungi</taxon>
        <taxon>Dikarya</taxon>
        <taxon>Ascomycota</taxon>
        <taxon>Pezizomycotina</taxon>
        <taxon>Sordariomycetes</taxon>
        <taxon>Sordariomycetidae</taxon>
        <taxon>Sordariales</taxon>
        <taxon>Podosporaceae</taxon>
        <taxon>Podospora</taxon>
    </lineage>
</organism>
<comment type="caution">
    <text evidence="9">The sequence shown here is derived from an EMBL/GenBank/DDBJ whole genome shotgun (WGS) entry which is preliminary data.</text>
</comment>
<dbReference type="InterPro" id="IPR027469">
    <property type="entry name" value="Cation_efflux_TMD_sf"/>
</dbReference>
<feature type="region of interest" description="Disordered" evidence="6">
    <location>
        <begin position="47"/>
        <end position="85"/>
    </location>
</feature>
<evidence type="ECO:0000313" key="10">
    <source>
        <dbReference type="Proteomes" id="UP001270362"/>
    </source>
</evidence>
<evidence type="ECO:0000256" key="5">
    <source>
        <dbReference type="ARBA" id="ARBA00023136"/>
    </source>
</evidence>
<reference evidence="9" key="1">
    <citation type="journal article" date="2023" name="Mol. Phylogenet. Evol.">
        <title>Genome-scale phylogeny and comparative genomics of the fungal order Sordariales.</title>
        <authorList>
            <person name="Hensen N."/>
            <person name="Bonometti L."/>
            <person name="Westerberg I."/>
            <person name="Brannstrom I.O."/>
            <person name="Guillou S."/>
            <person name="Cros-Aarteil S."/>
            <person name="Calhoun S."/>
            <person name="Haridas S."/>
            <person name="Kuo A."/>
            <person name="Mondo S."/>
            <person name="Pangilinan J."/>
            <person name="Riley R."/>
            <person name="LaButti K."/>
            <person name="Andreopoulos B."/>
            <person name="Lipzen A."/>
            <person name="Chen C."/>
            <person name="Yan M."/>
            <person name="Daum C."/>
            <person name="Ng V."/>
            <person name="Clum A."/>
            <person name="Steindorff A."/>
            <person name="Ohm R.A."/>
            <person name="Martin F."/>
            <person name="Silar P."/>
            <person name="Natvig D.O."/>
            <person name="Lalanne C."/>
            <person name="Gautier V."/>
            <person name="Ament-Velasquez S.L."/>
            <person name="Kruys A."/>
            <person name="Hutchinson M.I."/>
            <person name="Powell A.J."/>
            <person name="Barry K."/>
            <person name="Miller A.N."/>
            <person name="Grigoriev I.V."/>
            <person name="Debuchy R."/>
            <person name="Gladieux P."/>
            <person name="Hiltunen Thoren M."/>
            <person name="Johannesson H."/>
        </authorList>
    </citation>
    <scope>NUCLEOTIDE SEQUENCE</scope>
    <source>
        <strain evidence="9">CBS 314.62</strain>
    </source>
</reference>
<dbReference type="Gene3D" id="1.20.1510.10">
    <property type="entry name" value="Cation efflux protein transmembrane domain"/>
    <property type="match status" value="2"/>
</dbReference>
<proteinExistence type="predicted"/>
<name>A0AAE1C829_9PEZI</name>
<dbReference type="PANTHER" id="PTHR43840:SF13">
    <property type="entry name" value="CATION EFFLUX PROTEIN CYTOPLASMIC DOMAIN-CONTAINING PROTEIN"/>
    <property type="match status" value="1"/>
</dbReference>
<keyword evidence="5 7" id="KW-0472">Membrane</keyword>
<dbReference type="InterPro" id="IPR036837">
    <property type="entry name" value="Cation_efflux_CTD_sf"/>
</dbReference>
<dbReference type="GO" id="GO:0008324">
    <property type="term" value="F:monoatomic cation transmembrane transporter activity"/>
    <property type="evidence" value="ECO:0007669"/>
    <property type="project" value="TreeGrafter"/>
</dbReference>
<dbReference type="Proteomes" id="UP001270362">
    <property type="component" value="Unassembled WGS sequence"/>
</dbReference>
<evidence type="ECO:0000256" key="7">
    <source>
        <dbReference type="SAM" id="Phobius"/>
    </source>
</evidence>
<gene>
    <name evidence="9" type="ORF">B0T22DRAFT_521714</name>
</gene>
<dbReference type="InterPro" id="IPR050291">
    <property type="entry name" value="CDF_Transporter"/>
</dbReference>
<dbReference type="AlphaFoldDB" id="A0AAE1C829"/>
<evidence type="ECO:0000256" key="4">
    <source>
        <dbReference type="ARBA" id="ARBA00022989"/>
    </source>
</evidence>
<evidence type="ECO:0000259" key="8">
    <source>
        <dbReference type="Pfam" id="PF16916"/>
    </source>
</evidence>
<evidence type="ECO:0000256" key="2">
    <source>
        <dbReference type="ARBA" id="ARBA00022448"/>
    </source>
</evidence>
<feature type="region of interest" description="Disordered" evidence="6">
    <location>
        <begin position="1"/>
        <end position="21"/>
    </location>
</feature>
<keyword evidence="10" id="KW-1185">Reference proteome</keyword>
<dbReference type="InterPro" id="IPR027470">
    <property type="entry name" value="Cation_efflux_CTD"/>
</dbReference>
<evidence type="ECO:0000256" key="3">
    <source>
        <dbReference type="ARBA" id="ARBA00022692"/>
    </source>
</evidence>
<feature type="transmembrane region" description="Helical" evidence="7">
    <location>
        <begin position="210"/>
        <end position="229"/>
    </location>
</feature>